<keyword evidence="3" id="KW-1185">Reference proteome</keyword>
<gene>
    <name evidence="2" type="ORF">HS088_TW12G00022</name>
</gene>
<protein>
    <submittedName>
        <fullName evidence="2">Uncharacterized protein</fullName>
    </submittedName>
</protein>
<dbReference type="EMBL" id="JAAARO010000012">
    <property type="protein sequence ID" value="KAF5738829.1"/>
    <property type="molecule type" value="Genomic_DNA"/>
</dbReference>
<comment type="caution">
    <text evidence="2">The sequence shown here is derived from an EMBL/GenBank/DDBJ whole genome shotgun (WGS) entry which is preliminary data.</text>
</comment>
<proteinExistence type="predicted"/>
<organism evidence="2 3">
    <name type="scientific">Tripterygium wilfordii</name>
    <name type="common">Thunder God vine</name>
    <dbReference type="NCBI Taxonomy" id="458696"/>
    <lineage>
        <taxon>Eukaryota</taxon>
        <taxon>Viridiplantae</taxon>
        <taxon>Streptophyta</taxon>
        <taxon>Embryophyta</taxon>
        <taxon>Tracheophyta</taxon>
        <taxon>Spermatophyta</taxon>
        <taxon>Magnoliopsida</taxon>
        <taxon>eudicotyledons</taxon>
        <taxon>Gunneridae</taxon>
        <taxon>Pentapetalae</taxon>
        <taxon>rosids</taxon>
        <taxon>fabids</taxon>
        <taxon>Celastrales</taxon>
        <taxon>Celastraceae</taxon>
        <taxon>Tripterygium</taxon>
    </lineage>
</organism>
<name>A0A7J7CY03_TRIWF</name>
<dbReference type="InParanoid" id="A0A7J7CY03"/>
<evidence type="ECO:0000313" key="3">
    <source>
        <dbReference type="Proteomes" id="UP000593562"/>
    </source>
</evidence>
<reference evidence="2 3" key="1">
    <citation type="journal article" date="2020" name="Nat. Commun.">
        <title>Genome of Tripterygium wilfordii and identification of cytochrome P450 involved in triptolide biosynthesis.</title>
        <authorList>
            <person name="Tu L."/>
            <person name="Su P."/>
            <person name="Zhang Z."/>
            <person name="Gao L."/>
            <person name="Wang J."/>
            <person name="Hu T."/>
            <person name="Zhou J."/>
            <person name="Zhang Y."/>
            <person name="Zhao Y."/>
            <person name="Liu Y."/>
            <person name="Song Y."/>
            <person name="Tong Y."/>
            <person name="Lu Y."/>
            <person name="Yang J."/>
            <person name="Xu C."/>
            <person name="Jia M."/>
            <person name="Peters R.J."/>
            <person name="Huang L."/>
            <person name="Gao W."/>
        </authorList>
    </citation>
    <scope>NUCLEOTIDE SEQUENCE [LARGE SCALE GENOMIC DNA]</scope>
    <source>
        <strain evidence="3">cv. XIE 37</strain>
        <tissue evidence="2">Leaf</tissue>
    </source>
</reference>
<evidence type="ECO:0000256" key="1">
    <source>
        <dbReference type="SAM" id="MobiDB-lite"/>
    </source>
</evidence>
<dbReference type="AlphaFoldDB" id="A0A7J7CY03"/>
<accession>A0A7J7CY03</accession>
<evidence type="ECO:0000313" key="2">
    <source>
        <dbReference type="EMBL" id="KAF5738829.1"/>
    </source>
</evidence>
<dbReference type="Proteomes" id="UP000593562">
    <property type="component" value="Unassembled WGS sequence"/>
</dbReference>
<sequence>MKKSGALLLGLAGRTIPHYRHKRHSRANLQTNSLLRSLPLDSPINSSKPQRKHQRARSDHGGYTRFQGHQYTPITSSEWYGPEHARGTAFLCGEVQGGLLCEEMFLKLFPKATISLQSKVHSMLQLRPGPVREDFLEEDLLCRTRTSLFIIPPLWLQLLSRP</sequence>
<feature type="region of interest" description="Disordered" evidence="1">
    <location>
        <begin position="38"/>
        <end position="64"/>
    </location>
</feature>